<organism evidence="1 2">
    <name type="scientific">Levilactobacillus tongjiangensis</name>
    <dbReference type="NCBI Taxonomy" id="2486023"/>
    <lineage>
        <taxon>Bacteria</taxon>
        <taxon>Bacillati</taxon>
        <taxon>Bacillota</taxon>
        <taxon>Bacilli</taxon>
        <taxon>Lactobacillales</taxon>
        <taxon>Lactobacillaceae</taxon>
        <taxon>Levilactobacillus</taxon>
    </lineage>
</organism>
<reference evidence="2" key="1">
    <citation type="journal article" date="2019" name="Int. J. Syst. Evol. Microbiol.">
        <title>The Global Catalogue of Microorganisms (GCM) 10K type strain sequencing project: providing services to taxonomists for standard genome sequencing and annotation.</title>
        <authorList>
            <consortium name="The Broad Institute Genomics Platform"/>
            <consortium name="The Broad Institute Genome Sequencing Center for Infectious Disease"/>
            <person name="Wu L."/>
            <person name="Ma J."/>
        </authorList>
    </citation>
    <scope>NUCLEOTIDE SEQUENCE [LARGE SCALE GENOMIC DNA]</scope>
    <source>
        <strain evidence="2">CCM 8905</strain>
    </source>
</reference>
<dbReference type="Proteomes" id="UP001596254">
    <property type="component" value="Unassembled WGS sequence"/>
</dbReference>
<proteinExistence type="predicted"/>
<accession>A0ABW1SQN6</accession>
<protein>
    <recommendedName>
        <fullName evidence="3">D-alanyl-D-alanine carboxypeptidase</fullName>
    </recommendedName>
</protein>
<comment type="caution">
    <text evidence="1">The sequence shown here is derived from an EMBL/GenBank/DDBJ whole genome shotgun (WGS) entry which is preliminary data.</text>
</comment>
<keyword evidence="2" id="KW-1185">Reference proteome</keyword>
<dbReference type="RefSeq" id="WP_125691076.1">
    <property type="nucleotide sequence ID" value="NZ_JBHSSK010000009.1"/>
</dbReference>
<evidence type="ECO:0000313" key="1">
    <source>
        <dbReference type="EMBL" id="MFC6206523.1"/>
    </source>
</evidence>
<sequence length="272" mass="30020">MKPIIQGLLILAVAIGAWIGGSRLAWANSQYSAARSRSVRLVWRRSMGRHALVATQGARYSRHLGVRYSNNDVTLNVVWYTDAHEKLYEKGKHKNAIYYHVKSADGTLSGWIWRGYLKPAAKHSASTATGPVTVDNLDWSKTRVSKREAKLMQLFPGTTYDASVFQAADTILTVDDAPDVADAMTEMGTQKFLDFYKVSYQQFKRINFVAKDPDSATSIAQGLTAAGYNQTTRQQFAGWHIGGSLIGPDDGNDDNILEGTVPGEGYLILVKK</sequence>
<evidence type="ECO:0000313" key="2">
    <source>
        <dbReference type="Proteomes" id="UP001596254"/>
    </source>
</evidence>
<gene>
    <name evidence="1" type="ORF">ACFP1G_03390</name>
</gene>
<name>A0ABW1SQN6_9LACO</name>
<dbReference type="EMBL" id="JBHSSK010000009">
    <property type="protein sequence ID" value="MFC6206523.1"/>
    <property type="molecule type" value="Genomic_DNA"/>
</dbReference>
<evidence type="ECO:0008006" key="3">
    <source>
        <dbReference type="Google" id="ProtNLM"/>
    </source>
</evidence>